<dbReference type="PRINTS" id="PR00619">
    <property type="entry name" value="GATAZNFINGER"/>
</dbReference>
<evidence type="ECO:0000256" key="5">
    <source>
        <dbReference type="ARBA" id="ARBA00023242"/>
    </source>
</evidence>
<name>A0A4T0FHL0_9BASI</name>
<evidence type="ECO:0000313" key="10">
    <source>
        <dbReference type="Proteomes" id="UP000310189"/>
    </source>
</evidence>
<feature type="compositionally biased region" description="Polar residues" evidence="7">
    <location>
        <begin position="301"/>
        <end position="320"/>
    </location>
</feature>
<dbReference type="GO" id="GO:0005634">
    <property type="term" value="C:nucleus"/>
    <property type="evidence" value="ECO:0007669"/>
    <property type="project" value="UniProtKB-SubCell"/>
</dbReference>
<protein>
    <recommendedName>
        <fullName evidence="8">GATA-type domain-containing protein</fullName>
    </recommendedName>
</protein>
<dbReference type="Proteomes" id="UP000310189">
    <property type="component" value="Unassembled WGS sequence"/>
</dbReference>
<reference evidence="9 10" key="1">
    <citation type="submission" date="2019-03" db="EMBL/GenBank/DDBJ databases">
        <title>Sequencing 23 genomes of Wallemia ichthyophaga.</title>
        <authorList>
            <person name="Gostincar C."/>
        </authorList>
    </citation>
    <scope>NUCLEOTIDE SEQUENCE [LARGE SCALE GENOMIC DNA]</scope>
    <source>
        <strain evidence="9 10">EXF-5753</strain>
    </source>
</reference>
<feature type="compositionally biased region" description="Low complexity" evidence="7">
    <location>
        <begin position="471"/>
        <end position="484"/>
    </location>
</feature>
<evidence type="ECO:0000256" key="2">
    <source>
        <dbReference type="ARBA" id="ARBA00022723"/>
    </source>
</evidence>
<dbReference type="PANTHER" id="PTHR10071">
    <property type="entry name" value="TRANSCRIPTION FACTOR GATA FAMILY MEMBER"/>
    <property type="match status" value="1"/>
</dbReference>
<dbReference type="CDD" id="cd00202">
    <property type="entry name" value="ZnF_GATA"/>
    <property type="match status" value="2"/>
</dbReference>
<dbReference type="Pfam" id="PF00320">
    <property type="entry name" value="GATA"/>
    <property type="match status" value="2"/>
</dbReference>
<dbReference type="GO" id="GO:0045944">
    <property type="term" value="P:positive regulation of transcription by RNA polymerase II"/>
    <property type="evidence" value="ECO:0007669"/>
    <property type="project" value="TreeGrafter"/>
</dbReference>
<feature type="region of interest" description="Disordered" evidence="7">
    <location>
        <begin position="281"/>
        <end position="342"/>
    </location>
</feature>
<proteinExistence type="predicted"/>
<feature type="compositionally biased region" description="Low complexity" evidence="7">
    <location>
        <begin position="395"/>
        <end position="413"/>
    </location>
</feature>
<dbReference type="GO" id="GO:0008270">
    <property type="term" value="F:zinc ion binding"/>
    <property type="evidence" value="ECO:0007669"/>
    <property type="project" value="UniProtKB-KW"/>
</dbReference>
<dbReference type="OrthoDB" id="515401at2759"/>
<comment type="caution">
    <text evidence="9">The sequence shown here is derived from an EMBL/GenBank/DDBJ whole genome shotgun (WGS) entry which is preliminary data.</text>
</comment>
<evidence type="ECO:0000313" key="9">
    <source>
        <dbReference type="EMBL" id="TIA86935.1"/>
    </source>
</evidence>
<comment type="subcellular location">
    <subcellularLocation>
        <location evidence="1">Nucleus</location>
    </subcellularLocation>
</comment>
<dbReference type="AlphaFoldDB" id="A0A4T0FHL0"/>
<feature type="domain" description="GATA-type" evidence="8">
    <location>
        <begin position="177"/>
        <end position="230"/>
    </location>
</feature>
<evidence type="ECO:0000256" key="3">
    <source>
        <dbReference type="ARBA" id="ARBA00022771"/>
    </source>
</evidence>
<organism evidence="9 10">
    <name type="scientific">Wallemia hederae</name>
    <dbReference type="NCBI Taxonomy" id="1540922"/>
    <lineage>
        <taxon>Eukaryota</taxon>
        <taxon>Fungi</taxon>
        <taxon>Dikarya</taxon>
        <taxon>Basidiomycota</taxon>
        <taxon>Wallemiomycotina</taxon>
        <taxon>Wallemiomycetes</taxon>
        <taxon>Wallemiales</taxon>
        <taxon>Wallemiaceae</taxon>
        <taxon>Wallemia</taxon>
    </lineage>
</organism>
<keyword evidence="5" id="KW-0539">Nucleus</keyword>
<evidence type="ECO:0000256" key="6">
    <source>
        <dbReference type="PROSITE-ProRule" id="PRU00094"/>
    </source>
</evidence>
<evidence type="ECO:0000256" key="1">
    <source>
        <dbReference type="ARBA" id="ARBA00004123"/>
    </source>
</evidence>
<dbReference type="EMBL" id="SPNW01000071">
    <property type="protein sequence ID" value="TIA86935.1"/>
    <property type="molecule type" value="Genomic_DNA"/>
</dbReference>
<evidence type="ECO:0000256" key="4">
    <source>
        <dbReference type="ARBA" id="ARBA00022833"/>
    </source>
</evidence>
<dbReference type="GO" id="GO:0000978">
    <property type="term" value="F:RNA polymerase II cis-regulatory region sequence-specific DNA binding"/>
    <property type="evidence" value="ECO:0007669"/>
    <property type="project" value="TreeGrafter"/>
</dbReference>
<feature type="compositionally biased region" description="Low complexity" evidence="7">
    <location>
        <begin position="421"/>
        <end position="444"/>
    </location>
</feature>
<sequence length="501" mass="54447">MSAAELSRAEQPVPSTSAAIVQDAAQLPSDTTIKTTCSNCGTSNTPLWRRGLNDQNLCNACGLYEKNRNTPRPTTLQSTSINQSEVLKTSGSCPGGGYCNGTGGTSSCTGCPAYNNAQRHQLQKAQEMQHHTNIQPSTASASSIPAPAPPPAPSPPRAFQPEQQVQVHAQQQQQQQQMGGLQCANCGTTTTPLWRRTDDGKPQCNACGLYQKLHNAPRPVHMKKTIIKRRKRMPSSVPHSNVTLPSIQAQSPLGYAPSPATTHAMQQNEHEAAVTLMGIQEGGMPASSTNELGLQPAPVAKTSSPNPTSVKRQSTSSASSEELGGTNGAVKVPVASPQPPTMSRLQLEEQISNLVQQRQAYEGHLNSINMTLQQAQSQLGDVLQYEAQQQQRQQQQQQQQQHQQQQQQQQHQQHQQHHQQHFPSHLSSPRYPPLSSTPLPSIPSTVPDVERYMSLPTSDPLPIKRRKPNESSHSSISTSTSTSTPFIRLPPLQMPPIQSTE</sequence>
<feature type="compositionally biased region" description="Pro residues" evidence="7">
    <location>
        <begin position="146"/>
        <end position="158"/>
    </location>
</feature>
<keyword evidence="4" id="KW-0862">Zinc</keyword>
<dbReference type="Gene3D" id="3.30.50.10">
    <property type="entry name" value="Erythroid Transcription Factor GATA-1, subunit A"/>
    <property type="match status" value="2"/>
</dbReference>
<dbReference type="InterPro" id="IPR013088">
    <property type="entry name" value="Znf_NHR/GATA"/>
</dbReference>
<dbReference type="SMART" id="SM00401">
    <property type="entry name" value="ZnF_GATA"/>
    <property type="match status" value="2"/>
</dbReference>
<dbReference type="PANTHER" id="PTHR10071:SF281">
    <property type="entry name" value="BOX A-BINDING FACTOR-RELATED"/>
    <property type="match status" value="1"/>
</dbReference>
<feature type="compositionally biased region" description="Polar residues" evidence="7">
    <location>
        <begin position="122"/>
        <end position="135"/>
    </location>
</feature>
<gene>
    <name evidence="9" type="ORF">E3P99_03515</name>
</gene>
<keyword evidence="2" id="KW-0479">Metal-binding</keyword>
<dbReference type="PROSITE" id="PS50114">
    <property type="entry name" value="GATA_ZN_FINGER_2"/>
    <property type="match status" value="2"/>
</dbReference>
<feature type="region of interest" description="Disordered" evidence="7">
    <location>
        <begin position="395"/>
        <end position="501"/>
    </location>
</feature>
<keyword evidence="3 6" id="KW-0863">Zinc-finger</keyword>
<evidence type="ECO:0000256" key="7">
    <source>
        <dbReference type="SAM" id="MobiDB-lite"/>
    </source>
</evidence>
<accession>A0A4T0FHL0</accession>
<keyword evidence="10" id="KW-1185">Reference proteome</keyword>
<feature type="domain" description="GATA-type" evidence="8">
    <location>
        <begin position="31"/>
        <end position="85"/>
    </location>
</feature>
<dbReference type="GO" id="GO:0000122">
    <property type="term" value="P:negative regulation of transcription by RNA polymerase II"/>
    <property type="evidence" value="ECO:0007669"/>
    <property type="project" value="TreeGrafter"/>
</dbReference>
<feature type="compositionally biased region" description="Low complexity" evidence="7">
    <location>
        <begin position="136"/>
        <end position="145"/>
    </location>
</feature>
<dbReference type="GO" id="GO:0000981">
    <property type="term" value="F:DNA-binding transcription factor activity, RNA polymerase II-specific"/>
    <property type="evidence" value="ECO:0007669"/>
    <property type="project" value="TreeGrafter"/>
</dbReference>
<dbReference type="SUPFAM" id="SSF57716">
    <property type="entry name" value="Glucocorticoid receptor-like (DNA-binding domain)"/>
    <property type="match status" value="2"/>
</dbReference>
<evidence type="ECO:0000259" key="8">
    <source>
        <dbReference type="PROSITE" id="PS50114"/>
    </source>
</evidence>
<dbReference type="PROSITE" id="PS00344">
    <property type="entry name" value="GATA_ZN_FINGER_1"/>
    <property type="match status" value="1"/>
</dbReference>
<feature type="region of interest" description="Disordered" evidence="7">
    <location>
        <begin position="122"/>
        <end position="165"/>
    </location>
</feature>
<dbReference type="InterPro" id="IPR000679">
    <property type="entry name" value="Znf_GATA"/>
</dbReference>
<dbReference type="InterPro" id="IPR039355">
    <property type="entry name" value="Transcription_factor_GATA"/>
</dbReference>